<evidence type="ECO:0000256" key="2">
    <source>
        <dbReference type="ARBA" id="ARBA00022801"/>
    </source>
</evidence>
<proteinExistence type="inferred from homology"/>
<dbReference type="PANTHER" id="PTHR43736:SF1">
    <property type="entry name" value="DIHYDRONEOPTERIN TRIPHOSPHATE DIPHOSPHATASE"/>
    <property type="match status" value="1"/>
</dbReference>
<dbReference type="InterPro" id="IPR020084">
    <property type="entry name" value="NUDIX_hydrolase_CS"/>
</dbReference>
<comment type="similarity">
    <text evidence="1 3">Belongs to the Nudix hydrolase family.</text>
</comment>
<evidence type="ECO:0000313" key="5">
    <source>
        <dbReference type="EMBL" id="PSR31722.1"/>
    </source>
</evidence>
<dbReference type="InterPro" id="IPR000086">
    <property type="entry name" value="NUDIX_hydrolase_dom"/>
</dbReference>
<feature type="domain" description="Nudix hydrolase" evidence="4">
    <location>
        <begin position="7"/>
        <end position="136"/>
    </location>
</feature>
<dbReference type="PROSITE" id="PS51462">
    <property type="entry name" value="NUDIX"/>
    <property type="match status" value="1"/>
</dbReference>
<evidence type="ECO:0000256" key="3">
    <source>
        <dbReference type="RuleBase" id="RU003476"/>
    </source>
</evidence>
<dbReference type="AlphaFoldDB" id="A0A2T2XB67"/>
<dbReference type="EMBL" id="PXYT01000001">
    <property type="protein sequence ID" value="PSR31722.1"/>
    <property type="molecule type" value="Genomic_DNA"/>
</dbReference>
<dbReference type="PRINTS" id="PR00502">
    <property type="entry name" value="NUDIXFAMILY"/>
</dbReference>
<evidence type="ECO:0000313" key="6">
    <source>
        <dbReference type="Proteomes" id="UP000242699"/>
    </source>
</evidence>
<organism evidence="5 6">
    <name type="scientific">Sulfobacillus benefaciens</name>
    <dbReference type="NCBI Taxonomy" id="453960"/>
    <lineage>
        <taxon>Bacteria</taxon>
        <taxon>Bacillati</taxon>
        <taxon>Bacillota</taxon>
        <taxon>Clostridia</taxon>
        <taxon>Eubacteriales</taxon>
        <taxon>Clostridiales Family XVII. Incertae Sedis</taxon>
        <taxon>Sulfobacillus</taxon>
    </lineage>
</organism>
<protein>
    <submittedName>
        <fullName evidence="5">NUDIX hydrolase</fullName>
    </submittedName>
</protein>
<dbReference type="SUPFAM" id="SSF55811">
    <property type="entry name" value="Nudix"/>
    <property type="match status" value="1"/>
</dbReference>
<dbReference type="Proteomes" id="UP000242699">
    <property type="component" value="Unassembled WGS sequence"/>
</dbReference>
<dbReference type="Gene3D" id="3.90.79.10">
    <property type="entry name" value="Nucleoside Triphosphate Pyrophosphohydrolase"/>
    <property type="match status" value="1"/>
</dbReference>
<evidence type="ECO:0000259" key="4">
    <source>
        <dbReference type="PROSITE" id="PS51462"/>
    </source>
</evidence>
<sequence length="143" mass="15917">MTFRNMSKNPKIGVAAVIKNAEGSLLAIRRGHEPEMGRWALPGGHLEWGETLAEAVQREVREEVGLAIKPGRLLYVAEIRLPCAHFVVLDFAASVVGDDVIRPQSDASEAQWIALTGDYNRIAWAEGMESFFQDHNVRDFLCI</sequence>
<name>A0A2T2XB67_9FIRM</name>
<dbReference type="InterPro" id="IPR020476">
    <property type="entry name" value="Nudix_hydrolase"/>
</dbReference>
<accession>A0A2T2XB67</accession>
<reference evidence="5 6" key="1">
    <citation type="journal article" date="2014" name="BMC Genomics">
        <title>Comparison of environmental and isolate Sulfobacillus genomes reveals diverse carbon, sulfur, nitrogen, and hydrogen metabolisms.</title>
        <authorList>
            <person name="Justice N.B."/>
            <person name="Norman A."/>
            <person name="Brown C.T."/>
            <person name="Singh A."/>
            <person name="Thomas B.C."/>
            <person name="Banfield J.F."/>
        </authorList>
    </citation>
    <scope>NUCLEOTIDE SEQUENCE [LARGE SCALE GENOMIC DNA]</scope>
    <source>
        <strain evidence="5">AMDSBA1</strain>
    </source>
</reference>
<gene>
    <name evidence="5" type="ORF">C7B43_00400</name>
</gene>
<comment type="caution">
    <text evidence="5">The sequence shown here is derived from an EMBL/GenBank/DDBJ whole genome shotgun (WGS) entry which is preliminary data.</text>
</comment>
<evidence type="ECO:0000256" key="1">
    <source>
        <dbReference type="ARBA" id="ARBA00005582"/>
    </source>
</evidence>
<dbReference type="PANTHER" id="PTHR43736">
    <property type="entry name" value="ADP-RIBOSE PYROPHOSPHATASE"/>
    <property type="match status" value="1"/>
</dbReference>
<dbReference type="GO" id="GO:0016787">
    <property type="term" value="F:hydrolase activity"/>
    <property type="evidence" value="ECO:0007669"/>
    <property type="project" value="UniProtKB-KW"/>
</dbReference>
<dbReference type="Pfam" id="PF00293">
    <property type="entry name" value="NUDIX"/>
    <property type="match status" value="1"/>
</dbReference>
<dbReference type="PROSITE" id="PS00893">
    <property type="entry name" value="NUDIX_BOX"/>
    <property type="match status" value="1"/>
</dbReference>
<dbReference type="InterPro" id="IPR015797">
    <property type="entry name" value="NUDIX_hydrolase-like_dom_sf"/>
</dbReference>
<keyword evidence="2 3" id="KW-0378">Hydrolase</keyword>